<gene>
    <name evidence="2" type="ORF">OU5_6118</name>
</gene>
<dbReference type="KEGG" id="pman:OU5_6118"/>
<evidence type="ECO:0000256" key="1">
    <source>
        <dbReference type="SAM" id="MobiDB-lite"/>
    </source>
</evidence>
<dbReference type="AlphaFoldDB" id="A0A024EK56"/>
<evidence type="ECO:0000313" key="2">
    <source>
        <dbReference type="EMBL" id="AHZ73197.1"/>
    </source>
</evidence>
<evidence type="ECO:0000313" key="3">
    <source>
        <dbReference type="Proteomes" id="UP000026913"/>
    </source>
</evidence>
<dbReference type="EMBL" id="CP005960">
    <property type="protein sequence ID" value="AHZ73197.1"/>
    <property type="molecule type" value="Genomic_DNA"/>
</dbReference>
<proteinExistence type="predicted"/>
<name>A0A024EK56_9PSED</name>
<organism evidence="2 3">
    <name type="scientific">Pseudomonas mandelii JR-1</name>
    <dbReference type="NCBI Taxonomy" id="1147786"/>
    <lineage>
        <taxon>Bacteria</taxon>
        <taxon>Pseudomonadati</taxon>
        <taxon>Pseudomonadota</taxon>
        <taxon>Gammaproteobacteria</taxon>
        <taxon>Pseudomonadales</taxon>
        <taxon>Pseudomonadaceae</taxon>
        <taxon>Pseudomonas</taxon>
    </lineage>
</organism>
<feature type="region of interest" description="Disordered" evidence="1">
    <location>
        <begin position="1"/>
        <end position="24"/>
    </location>
</feature>
<protein>
    <submittedName>
        <fullName evidence="2">Aldehyde dehydrogenase</fullName>
    </submittedName>
</protein>
<sequence length="38" mass="3911">MPVGQTGDEPIVESPACQTNAPLAGGLSLFGRRKRLGS</sequence>
<reference evidence="2 3" key="1">
    <citation type="journal article" date="2012" name="J. Bacteriol.">
        <title>Genome sequence of cold-adapted Pseudomonas mandelii strain JR-1.</title>
        <authorList>
            <person name="Jang S.H."/>
            <person name="Kim J."/>
            <person name="Kim J."/>
            <person name="Hong S."/>
            <person name="Lee C."/>
        </authorList>
    </citation>
    <scope>NUCLEOTIDE SEQUENCE [LARGE SCALE GENOMIC DNA]</scope>
    <source>
        <strain evidence="2 3">JR-1</strain>
    </source>
</reference>
<dbReference type="Proteomes" id="UP000026913">
    <property type="component" value="Chromosome"/>
</dbReference>
<dbReference type="HOGENOM" id="CLU_3331774_0_0_6"/>
<accession>A0A024EK56</accession>